<dbReference type="EMBL" id="GBXM01101216">
    <property type="protein sequence ID" value="JAH07361.1"/>
    <property type="molecule type" value="Transcribed_RNA"/>
</dbReference>
<dbReference type="AlphaFoldDB" id="A0A0E9PRW9"/>
<organism evidence="1">
    <name type="scientific">Anguilla anguilla</name>
    <name type="common">European freshwater eel</name>
    <name type="synonym">Muraena anguilla</name>
    <dbReference type="NCBI Taxonomy" id="7936"/>
    <lineage>
        <taxon>Eukaryota</taxon>
        <taxon>Metazoa</taxon>
        <taxon>Chordata</taxon>
        <taxon>Craniata</taxon>
        <taxon>Vertebrata</taxon>
        <taxon>Euteleostomi</taxon>
        <taxon>Actinopterygii</taxon>
        <taxon>Neopterygii</taxon>
        <taxon>Teleostei</taxon>
        <taxon>Anguilliformes</taxon>
        <taxon>Anguillidae</taxon>
        <taxon>Anguilla</taxon>
    </lineage>
</organism>
<proteinExistence type="predicted"/>
<reference evidence="1" key="1">
    <citation type="submission" date="2014-11" db="EMBL/GenBank/DDBJ databases">
        <authorList>
            <person name="Amaro Gonzalez C."/>
        </authorList>
    </citation>
    <scope>NUCLEOTIDE SEQUENCE</scope>
</reference>
<protein>
    <submittedName>
        <fullName evidence="1">Uncharacterized protein</fullName>
    </submittedName>
</protein>
<name>A0A0E9PRW9_ANGAN</name>
<reference evidence="1" key="2">
    <citation type="journal article" date="2015" name="Fish Shellfish Immunol.">
        <title>Early steps in the European eel (Anguilla anguilla)-Vibrio vulnificus interaction in the gills: Role of the RtxA13 toxin.</title>
        <authorList>
            <person name="Callol A."/>
            <person name="Pajuelo D."/>
            <person name="Ebbesson L."/>
            <person name="Teles M."/>
            <person name="MacKenzie S."/>
            <person name="Amaro C."/>
        </authorList>
    </citation>
    <scope>NUCLEOTIDE SEQUENCE</scope>
</reference>
<evidence type="ECO:0000313" key="1">
    <source>
        <dbReference type="EMBL" id="JAH07361.1"/>
    </source>
</evidence>
<accession>A0A0E9PRW9</accession>
<sequence length="38" mass="4233">MVHTYMHIYGASKCTETEAVMFVLIAIMSGVIDTLQDI</sequence>